<feature type="non-terminal residue" evidence="1">
    <location>
        <position position="1"/>
    </location>
</feature>
<keyword evidence="2" id="KW-1185">Reference proteome</keyword>
<evidence type="ECO:0000313" key="1">
    <source>
        <dbReference type="EMBL" id="MEQ2201988.1"/>
    </source>
</evidence>
<gene>
    <name evidence="1" type="ORF">XENOCAPTIV_021915</name>
</gene>
<name>A0ABV0R2X4_9TELE</name>
<accession>A0ABV0R2X4</accession>
<dbReference type="Proteomes" id="UP001434883">
    <property type="component" value="Unassembled WGS sequence"/>
</dbReference>
<comment type="caution">
    <text evidence="1">The sequence shown here is derived from an EMBL/GenBank/DDBJ whole genome shotgun (WGS) entry which is preliminary data.</text>
</comment>
<proteinExistence type="predicted"/>
<evidence type="ECO:0000313" key="2">
    <source>
        <dbReference type="Proteomes" id="UP001434883"/>
    </source>
</evidence>
<sequence>FVETALIMAATYMYMHQVYLLHCPCHRCKGFPWQRDTLPLSIRAGKYSAIRWLPECIVHCCCRDLGSPLGTGDRHRVKKCRIRVRNSSEIVSESFLLETGLGQLIFFNGDNFALEC</sequence>
<dbReference type="EMBL" id="JAHRIN010030040">
    <property type="protein sequence ID" value="MEQ2201988.1"/>
    <property type="molecule type" value="Genomic_DNA"/>
</dbReference>
<reference evidence="1 2" key="1">
    <citation type="submission" date="2021-06" db="EMBL/GenBank/DDBJ databases">
        <authorList>
            <person name="Palmer J.M."/>
        </authorList>
    </citation>
    <scope>NUCLEOTIDE SEQUENCE [LARGE SCALE GENOMIC DNA]</scope>
    <source>
        <strain evidence="1 2">XC_2019</strain>
        <tissue evidence="1">Muscle</tissue>
    </source>
</reference>
<organism evidence="1 2">
    <name type="scientific">Xenoophorus captivus</name>
    <dbReference type="NCBI Taxonomy" id="1517983"/>
    <lineage>
        <taxon>Eukaryota</taxon>
        <taxon>Metazoa</taxon>
        <taxon>Chordata</taxon>
        <taxon>Craniata</taxon>
        <taxon>Vertebrata</taxon>
        <taxon>Euteleostomi</taxon>
        <taxon>Actinopterygii</taxon>
        <taxon>Neopterygii</taxon>
        <taxon>Teleostei</taxon>
        <taxon>Neoteleostei</taxon>
        <taxon>Acanthomorphata</taxon>
        <taxon>Ovalentaria</taxon>
        <taxon>Atherinomorphae</taxon>
        <taxon>Cyprinodontiformes</taxon>
        <taxon>Goodeidae</taxon>
        <taxon>Xenoophorus</taxon>
    </lineage>
</organism>
<protein>
    <submittedName>
        <fullName evidence="1">Uncharacterized protein</fullName>
    </submittedName>
</protein>